<dbReference type="InterPro" id="IPR050160">
    <property type="entry name" value="MHC/Immunoglobulin"/>
</dbReference>
<dbReference type="GO" id="GO:0002504">
    <property type="term" value="P:antigen processing and presentation of peptide or polysaccharide antigen via MHC class II"/>
    <property type="evidence" value="ECO:0007669"/>
    <property type="project" value="UniProtKB-KW"/>
</dbReference>
<dbReference type="Proteomes" id="UP000290572">
    <property type="component" value="Unassembled WGS sequence"/>
</dbReference>
<dbReference type="GO" id="GO:0002250">
    <property type="term" value="P:adaptive immune response"/>
    <property type="evidence" value="ECO:0007669"/>
    <property type="project" value="UniProtKB-KW"/>
</dbReference>
<keyword evidence="9" id="KW-0325">Glycoprotein</keyword>
<dbReference type="InterPro" id="IPR003597">
    <property type="entry name" value="Ig_C1-set"/>
</dbReference>
<dbReference type="InterPro" id="IPR001003">
    <property type="entry name" value="MHC_II_a_N"/>
</dbReference>
<accession>A0A498LL78</accession>
<feature type="domain" description="Ig-like" evidence="14">
    <location>
        <begin position="370"/>
        <end position="467"/>
    </location>
</feature>
<feature type="chain" id="PRO_5019759851" evidence="13">
    <location>
        <begin position="25"/>
        <end position="507"/>
    </location>
</feature>
<dbReference type="InterPro" id="IPR013783">
    <property type="entry name" value="Ig-like_fold"/>
</dbReference>
<keyword evidence="8" id="KW-1015">Disulfide bond</keyword>
<proteinExistence type="inferred from homology"/>
<evidence type="ECO:0000256" key="12">
    <source>
        <dbReference type="SAM" id="Phobius"/>
    </source>
</evidence>
<evidence type="ECO:0000256" key="6">
    <source>
        <dbReference type="ARBA" id="ARBA00023130"/>
    </source>
</evidence>
<dbReference type="SMART" id="SM00407">
    <property type="entry name" value="IGc1"/>
    <property type="match status" value="2"/>
</dbReference>
<evidence type="ECO:0000256" key="3">
    <source>
        <dbReference type="ARBA" id="ARBA00022692"/>
    </source>
</evidence>
<evidence type="ECO:0000256" key="9">
    <source>
        <dbReference type="ARBA" id="ARBA00023180"/>
    </source>
</evidence>
<evidence type="ECO:0000256" key="7">
    <source>
        <dbReference type="ARBA" id="ARBA00023136"/>
    </source>
</evidence>
<comment type="subcellular location">
    <subcellularLocation>
        <location evidence="1">Membrane</location>
        <topology evidence="1">Single-pass type I membrane protein</topology>
    </subcellularLocation>
</comment>
<reference evidence="15 16" key="1">
    <citation type="submission" date="2018-03" db="EMBL/GenBank/DDBJ databases">
        <title>Draft genome sequence of Rohu Carp (Labeo rohita).</title>
        <authorList>
            <person name="Das P."/>
            <person name="Kushwaha B."/>
            <person name="Joshi C.G."/>
            <person name="Kumar D."/>
            <person name="Nagpure N.S."/>
            <person name="Sahoo L."/>
            <person name="Das S.P."/>
            <person name="Bit A."/>
            <person name="Patnaik S."/>
            <person name="Meher P.K."/>
            <person name="Jayasankar P."/>
            <person name="Koringa P.G."/>
            <person name="Patel N.V."/>
            <person name="Hinsu A.T."/>
            <person name="Kumar R."/>
            <person name="Pandey M."/>
            <person name="Agarwal S."/>
            <person name="Srivastava S."/>
            <person name="Singh M."/>
            <person name="Iquebal M.A."/>
            <person name="Jaiswal S."/>
            <person name="Angadi U.B."/>
            <person name="Kumar N."/>
            <person name="Raza M."/>
            <person name="Shah T.M."/>
            <person name="Rai A."/>
            <person name="Jena J.K."/>
        </authorList>
    </citation>
    <scope>NUCLEOTIDE SEQUENCE [LARGE SCALE GENOMIC DNA]</scope>
    <source>
        <strain evidence="15">DASCIFA01</strain>
        <tissue evidence="15">Testis</tissue>
    </source>
</reference>
<dbReference type="InterPro" id="IPR011162">
    <property type="entry name" value="MHC_I/II-like_Ag-recog"/>
</dbReference>
<dbReference type="Gene3D" id="2.60.40.10">
    <property type="entry name" value="Immunoglobulins"/>
    <property type="match status" value="2"/>
</dbReference>
<evidence type="ECO:0000256" key="1">
    <source>
        <dbReference type="ARBA" id="ARBA00004479"/>
    </source>
</evidence>
<evidence type="ECO:0000256" key="10">
    <source>
        <dbReference type="ARBA" id="ARBA00023182"/>
    </source>
</evidence>
<dbReference type="GO" id="GO:0042613">
    <property type="term" value="C:MHC class II protein complex"/>
    <property type="evidence" value="ECO:0007669"/>
    <property type="project" value="UniProtKB-KW"/>
</dbReference>
<evidence type="ECO:0000256" key="13">
    <source>
        <dbReference type="SAM" id="SignalP"/>
    </source>
</evidence>
<dbReference type="InterPro" id="IPR036179">
    <property type="entry name" value="Ig-like_dom_sf"/>
</dbReference>
<dbReference type="PROSITE" id="PS50835">
    <property type="entry name" value="IG_LIKE"/>
    <property type="match status" value="2"/>
</dbReference>
<dbReference type="Gene3D" id="3.10.320.10">
    <property type="entry name" value="Class II Histocompatibility Antigen, M Beta Chain, Chain B, domain 1"/>
    <property type="match status" value="2"/>
</dbReference>
<dbReference type="SUPFAM" id="SSF48726">
    <property type="entry name" value="Immunoglobulin"/>
    <property type="match status" value="2"/>
</dbReference>
<organism evidence="15 16">
    <name type="scientific">Labeo rohita</name>
    <name type="common">Indian major carp</name>
    <name type="synonym">Cyprinus rohita</name>
    <dbReference type="NCBI Taxonomy" id="84645"/>
    <lineage>
        <taxon>Eukaryota</taxon>
        <taxon>Metazoa</taxon>
        <taxon>Chordata</taxon>
        <taxon>Craniata</taxon>
        <taxon>Vertebrata</taxon>
        <taxon>Euteleostomi</taxon>
        <taxon>Actinopterygii</taxon>
        <taxon>Neopterygii</taxon>
        <taxon>Teleostei</taxon>
        <taxon>Ostariophysi</taxon>
        <taxon>Cypriniformes</taxon>
        <taxon>Cyprinidae</taxon>
        <taxon>Labeoninae</taxon>
        <taxon>Labeonini</taxon>
        <taxon>Labeo</taxon>
    </lineage>
</organism>
<dbReference type="SMART" id="SM00920">
    <property type="entry name" value="MHC_II_alpha"/>
    <property type="match status" value="1"/>
</dbReference>
<keyword evidence="3 12" id="KW-0812">Transmembrane</keyword>
<keyword evidence="13" id="KW-0732">Signal</keyword>
<evidence type="ECO:0000259" key="14">
    <source>
        <dbReference type="PROSITE" id="PS50835"/>
    </source>
</evidence>
<dbReference type="STRING" id="84645.A0A498LL78"/>
<comment type="caution">
    <text evidence="15">The sequence shown here is derived from an EMBL/GenBank/DDBJ whole genome shotgun (WGS) entry which is preliminary data.</text>
</comment>
<evidence type="ECO:0000313" key="15">
    <source>
        <dbReference type="EMBL" id="RXN07776.1"/>
    </source>
</evidence>
<dbReference type="AlphaFoldDB" id="A0A498LL78"/>
<dbReference type="PANTHER" id="PTHR19944:SF99">
    <property type="entry name" value="HLA CLASS II HISTOCOMPATIBILITY ANTIGEN, DRB1 BETA CHAIN"/>
    <property type="match status" value="1"/>
</dbReference>
<dbReference type="EMBL" id="QBIY01013338">
    <property type="protein sequence ID" value="RXN07776.1"/>
    <property type="molecule type" value="Genomic_DNA"/>
</dbReference>
<dbReference type="PROSITE" id="PS00290">
    <property type="entry name" value="IG_MHC"/>
    <property type="match status" value="1"/>
</dbReference>
<evidence type="ECO:0000256" key="4">
    <source>
        <dbReference type="ARBA" id="ARBA00022859"/>
    </source>
</evidence>
<feature type="transmembrane region" description="Helical" evidence="12">
    <location>
        <begin position="219"/>
        <end position="240"/>
    </location>
</feature>
<keyword evidence="4" id="KW-0391">Immunity</keyword>
<evidence type="ECO:0000256" key="5">
    <source>
        <dbReference type="ARBA" id="ARBA00022989"/>
    </source>
</evidence>
<dbReference type="InterPro" id="IPR003006">
    <property type="entry name" value="Ig/MHC_CS"/>
</dbReference>
<dbReference type="PANTHER" id="PTHR19944">
    <property type="entry name" value="MHC CLASS II-RELATED"/>
    <property type="match status" value="1"/>
</dbReference>
<name>A0A498LL78_LABRO</name>
<dbReference type="InterPro" id="IPR000353">
    <property type="entry name" value="MHC_II_b_N"/>
</dbReference>
<evidence type="ECO:0000256" key="2">
    <source>
        <dbReference type="ARBA" id="ARBA00007394"/>
    </source>
</evidence>
<evidence type="ECO:0000313" key="16">
    <source>
        <dbReference type="Proteomes" id="UP000290572"/>
    </source>
</evidence>
<keyword evidence="10" id="KW-0491">MHC II</keyword>
<feature type="transmembrane region" description="Helical" evidence="12">
    <location>
        <begin position="471"/>
        <end position="501"/>
    </location>
</feature>
<dbReference type="Pfam" id="PF07654">
    <property type="entry name" value="C1-set"/>
    <property type="match status" value="2"/>
</dbReference>
<feature type="signal peptide" evidence="13">
    <location>
        <begin position="1"/>
        <end position="24"/>
    </location>
</feature>
<feature type="domain" description="Ig-like" evidence="14">
    <location>
        <begin position="116"/>
        <end position="206"/>
    </location>
</feature>
<keyword evidence="11" id="KW-0393">Immunoglobulin domain</keyword>
<evidence type="ECO:0000256" key="11">
    <source>
        <dbReference type="ARBA" id="ARBA00023319"/>
    </source>
</evidence>
<keyword evidence="6" id="KW-1064">Adaptive immunity</keyword>
<dbReference type="SUPFAM" id="SSF54452">
    <property type="entry name" value="MHC antigen-recognition domain"/>
    <property type="match status" value="2"/>
</dbReference>
<dbReference type="Pfam" id="PF00969">
    <property type="entry name" value="MHC_II_beta"/>
    <property type="match status" value="1"/>
</dbReference>
<keyword evidence="16" id="KW-1185">Reference proteome</keyword>
<gene>
    <name evidence="15" type="ORF">ROHU_032140</name>
</gene>
<comment type="similarity">
    <text evidence="2">Belongs to the MHC class II family.</text>
</comment>
<keyword evidence="7 12" id="KW-0472">Membrane</keyword>
<dbReference type="SMART" id="SM00921">
    <property type="entry name" value="MHC_II_beta"/>
    <property type="match status" value="1"/>
</dbReference>
<sequence>MSPPKDLCFYLILMLSAFTGAANGYYESRWTSCYHSSSDLSDMVFVDRYIFNKDVFIEFNSTVGEYVGYTAHGVYNAELWNKDTIGLQQMRAEVERYCKHNAENHQSAIADKTVPPQVKLSSVKQAGGRHPAVLMCSAYHFYPHWIQVTWMKDGQPVKADVTSTEELPNGDWYYQIHSHLEYTPKSGEKISCVVDHAGLTKPIIIDWDPSLPESERNKIAIGASGLVLGIIIAAAGLIYYKKKSSGGQADTMIARLSRTCSPALPQDYGDQWRVFMVFLILWVNDIPIEKIEHEAYQFSVCSNSEGEFFLGYDEEELWHANFNLNTGIVTTPNFTGPMTFAGFYERALGFLAACKRNILSNINGFKNPPPEMDVPLTSIYPKDDVELGVQNTLICHVTGFYPPSVRISWTKNNIDVTEGMRLSQYRPKKDGTFNIFSTLKFTPAEGDVYSCTVNHSALKGQRQTKIWDVDVVLPSVIPAVFCGVAMTLGLVGVAAGTFFFIKGKNCN</sequence>
<dbReference type="InterPro" id="IPR007110">
    <property type="entry name" value="Ig-like_dom"/>
</dbReference>
<keyword evidence="5 12" id="KW-1133">Transmembrane helix</keyword>
<protein>
    <submittedName>
        <fullName evidence="15">MHC class II beta</fullName>
    </submittedName>
</protein>
<dbReference type="Pfam" id="PF00993">
    <property type="entry name" value="MHC_II_alpha"/>
    <property type="match status" value="1"/>
</dbReference>
<dbReference type="InterPro" id="IPR014745">
    <property type="entry name" value="MHC_II_a/b_N"/>
</dbReference>
<evidence type="ECO:0000256" key="8">
    <source>
        <dbReference type="ARBA" id="ARBA00023157"/>
    </source>
</evidence>